<dbReference type="FunFam" id="3.40.309.10:FF:000006">
    <property type="entry name" value="Gamma-glutamyl phosphate reductase"/>
    <property type="match status" value="1"/>
</dbReference>
<comment type="caution">
    <text evidence="12">The sequence shown here is derived from an EMBL/GenBank/DDBJ whole genome shotgun (WGS) entry which is preliminary data.</text>
</comment>
<proteinExistence type="inferred from homology"/>
<evidence type="ECO:0000313" key="13">
    <source>
        <dbReference type="Proteomes" id="UP001301350"/>
    </source>
</evidence>
<dbReference type="GO" id="GO:0008652">
    <property type="term" value="P:amino acid biosynthetic process"/>
    <property type="evidence" value="ECO:0007669"/>
    <property type="project" value="UniProtKB-KW"/>
</dbReference>
<sequence length="461" mass="48785">MPGTDGAPASDTLELARRARRAGLKLQAVSTDKKNAALRAIHESLRVARQRVLEANAADCAEAAQRGDVSGPALKRLDLSGAGKYDTLLAGVQQVERLADPVGRVTLATELAAGGPRLYRVSCPIGVLCVIFESRPDAAVQISTLGLKSSNAVLLKGGREALRTNRALVDAMRAGIAAELGEEAADVVQLVSTRSEVAELLQMDRYVDLVIPRGSNALVRYIQQNTTIPVLGHADGICMCYVDASADADMAAAVVLDSKTQYPAACNALETLLCHKEAAERGVLAQVAATLLQHGVELRAEPRALSYLQDLSATKEGGGGRVVPATDDDFNTEFLALTAAVKVVDTLSDAMAHVNEHGSHHTDCIITQDAAAAEEFMAGVDSAGVYHNVSTRFADGFRYGFGSEVGVSTNRIHARGPVGLDGLVIYKYRLHGNGDLVTQFTDGKREFTHQSLPLKLPAAGK</sequence>
<evidence type="ECO:0000256" key="9">
    <source>
        <dbReference type="ARBA" id="ARBA00060997"/>
    </source>
</evidence>
<name>A0AAV9IS73_CYACA</name>
<gene>
    <name evidence="12" type="ORF">CDCA_CDCA03G1133</name>
</gene>
<comment type="pathway">
    <text evidence="1">Amino-acid biosynthesis; L-proline biosynthesis; L-glutamate 5-semialdehyde from L-glutamate: step 2/2.</text>
</comment>
<dbReference type="InterPro" id="IPR016163">
    <property type="entry name" value="Ald_DH_C"/>
</dbReference>
<dbReference type="PIRSF" id="PIRSF000151">
    <property type="entry name" value="GPR"/>
    <property type="match status" value="1"/>
</dbReference>
<comment type="similarity">
    <text evidence="9">Belongs to the gamma-glutamyl phosphate reductase family.</text>
</comment>
<evidence type="ECO:0000256" key="7">
    <source>
        <dbReference type="ARBA" id="ARBA00049024"/>
    </source>
</evidence>
<keyword evidence="3" id="KW-0028">Amino-acid biosynthesis</keyword>
<evidence type="ECO:0000256" key="5">
    <source>
        <dbReference type="ARBA" id="ARBA00022857"/>
    </source>
</evidence>
<dbReference type="NCBIfam" id="TIGR00407">
    <property type="entry name" value="proA"/>
    <property type="match status" value="1"/>
</dbReference>
<keyword evidence="6" id="KW-0560">Oxidoreductase</keyword>
<dbReference type="InterPro" id="IPR016161">
    <property type="entry name" value="Ald_DH/histidinol_DH"/>
</dbReference>
<keyword evidence="4" id="KW-0641">Proline biosynthesis</keyword>
<dbReference type="HAMAP" id="MF_00412">
    <property type="entry name" value="ProA"/>
    <property type="match status" value="1"/>
</dbReference>
<dbReference type="Proteomes" id="UP001301350">
    <property type="component" value="Unassembled WGS sequence"/>
</dbReference>
<dbReference type="CDD" id="cd07079">
    <property type="entry name" value="ALDH_F18-19_ProA-GPR"/>
    <property type="match status" value="1"/>
</dbReference>
<evidence type="ECO:0000256" key="6">
    <source>
        <dbReference type="ARBA" id="ARBA00023002"/>
    </source>
</evidence>
<dbReference type="PANTHER" id="PTHR11063:SF8">
    <property type="entry name" value="DELTA-1-PYRROLINE-5-CARBOXYLATE SYNTHASE"/>
    <property type="match status" value="1"/>
</dbReference>
<evidence type="ECO:0000256" key="1">
    <source>
        <dbReference type="ARBA" id="ARBA00004985"/>
    </source>
</evidence>
<protein>
    <recommendedName>
        <fullName evidence="2">glutamate-5-semialdehyde dehydrogenase</fullName>
        <ecNumber evidence="2">1.2.1.41</ecNumber>
    </recommendedName>
    <alternativeName>
        <fullName evidence="11">Glutamate-5-semialdehyde dehydrogenase</fullName>
    </alternativeName>
    <alternativeName>
        <fullName evidence="10">Glutamyl-gamma-semialdehyde dehydrogenase</fullName>
    </alternativeName>
</protein>
<dbReference type="AlphaFoldDB" id="A0AAV9IS73"/>
<dbReference type="InterPro" id="IPR012134">
    <property type="entry name" value="Glu-5-SA_DH"/>
</dbReference>
<dbReference type="EMBL" id="JANCYW010000003">
    <property type="protein sequence ID" value="KAK4535108.1"/>
    <property type="molecule type" value="Genomic_DNA"/>
</dbReference>
<dbReference type="SUPFAM" id="SSF53720">
    <property type="entry name" value="ALDH-like"/>
    <property type="match status" value="1"/>
</dbReference>
<evidence type="ECO:0000256" key="8">
    <source>
        <dbReference type="ARBA" id="ARBA00059423"/>
    </source>
</evidence>
<reference evidence="12 13" key="1">
    <citation type="submission" date="2022-07" db="EMBL/GenBank/DDBJ databases">
        <title>Genome-wide signatures of adaptation to extreme environments.</title>
        <authorList>
            <person name="Cho C.H."/>
            <person name="Yoon H.S."/>
        </authorList>
    </citation>
    <scope>NUCLEOTIDE SEQUENCE [LARGE SCALE GENOMIC DNA]</scope>
    <source>
        <strain evidence="12 13">DBV 063 E5</strain>
    </source>
</reference>
<keyword evidence="13" id="KW-1185">Reference proteome</keyword>
<dbReference type="EC" id="1.2.1.41" evidence="2"/>
<evidence type="ECO:0000256" key="2">
    <source>
        <dbReference type="ARBA" id="ARBA00013002"/>
    </source>
</evidence>
<evidence type="ECO:0000313" key="12">
    <source>
        <dbReference type="EMBL" id="KAK4535108.1"/>
    </source>
</evidence>
<organism evidence="12 13">
    <name type="scientific">Cyanidium caldarium</name>
    <name type="common">Red alga</name>
    <dbReference type="NCBI Taxonomy" id="2771"/>
    <lineage>
        <taxon>Eukaryota</taxon>
        <taxon>Rhodophyta</taxon>
        <taxon>Bangiophyceae</taxon>
        <taxon>Cyanidiales</taxon>
        <taxon>Cyanidiaceae</taxon>
        <taxon>Cyanidium</taxon>
    </lineage>
</organism>
<dbReference type="InterPro" id="IPR000965">
    <property type="entry name" value="GPR_dom"/>
</dbReference>
<dbReference type="PANTHER" id="PTHR11063">
    <property type="entry name" value="GLUTAMATE SEMIALDEHYDE DEHYDROGENASE"/>
    <property type="match status" value="1"/>
</dbReference>
<comment type="function">
    <text evidence="8">Catalyzes the NADPH dependent reduction of L-gamma-glutamyl 5-phosphate into L-glutamate 5-semialdehyde and phosphate. The product spontaneously undergoes cyclization to form 1-pyrroline-5-carboxylate.</text>
</comment>
<comment type="catalytic activity">
    <reaction evidence="7">
        <text>L-glutamate 5-semialdehyde + phosphate + NADP(+) = L-glutamyl 5-phosphate + NADPH + H(+)</text>
        <dbReference type="Rhea" id="RHEA:19541"/>
        <dbReference type="ChEBI" id="CHEBI:15378"/>
        <dbReference type="ChEBI" id="CHEBI:43474"/>
        <dbReference type="ChEBI" id="CHEBI:57783"/>
        <dbReference type="ChEBI" id="CHEBI:58066"/>
        <dbReference type="ChEBI" id="CHEBI:58274"/>
        <dbReference type="ChEBI" id="CHEBI:58349"/>
        <dbReference type="EC" id="1.2.1.41"/>
    </reaction>
</comment>
<dbReference type="NCBIfam" id="NF001221">
    <property type="entry name" value="PRK00197.1"/>
    <property type="match status" value="1"/>
</dbReference>
<dbReference type="Gene3D" id="3.40.605.10">
    <property type="entry name" value="Aldehyde Dehydrogenase, Chain A, domain 1"/>
    <property type="match status" value="1"/>
</dbReference>
<dbReference type="GO" id="GO:0004350">
    <property type="term" value="F:glutamate-5-semialdehyde dehydrogenase activity"/>
    <property type="evidence" value="ECO:0007669"/>
    <property type="project" value="UniProtKB-EC"/>
</dbReference>
<dbReference type="GO" id="GO:0050661">
    <property type="term" value="F:NADP binding"/>
    <property type="evidence" value="ECO:0007669"/>
    <property type="project" value="InterPro"/>
</dbReference>
<evidence type="ECO:0000256" key="10">
    <source>
        <dbReference type="ARBA" id="ARBA00075718"/>
    </source>
</evidence>
<evidence type="ECO:0000256" key="11">
    <source>
        <dbReference type="ARBA" id="ARBA00077451"/>
    </source>
</evidence>
<evidence type="ECO:0000256" key="3">
    <source>
        <dbReference type="ARBA" id="ARBA00022605"/>
    </source>
</evidence>
<evidence type="ECO:0000256" key="4">
    <source>
        <dbReference type="ARBA" id="ARBA00022650"/>
    </source>
</evidence>
<accession>A0AAV9IS73</accession>
<keyword evidence="5" id="KW-0521">NADP</keyword>
<dbReference type="InterPro" id="IPR016162">
    <property type="entry name" value="Ald_DH_N"/>
</dbReference>
<dbReference type="Gene3D" id="3.40.309.10">
    <property type="entry name" value="Aldehyde Dehydrogenase, Chain A, domain 2"/>
    <property type="match status" value="1"/>
</dbReference>